<name>A0A6A6P314_9PEZI</name>
<dbReference type="PANTHER" id="PTHR35020">
    <property type="entry name" value="N-ACETYLGLUCOSAMINE-INDUCED PROTEIN 1"/>
    <property type="match status" value="1"/>
</dbReference>
<dbReference type="PANTHER" id="PTHR35020:SF4">
    <property type="entry name" value="N-ACETYLGLUCOSAMINE-INDUCED PROTEIN 1"/>
    <property type="match status" value="1"/>
</dbReference>
<organism evidence="1 2">
    <name type="scientific">Lineolata rhizophorae</name>
    <dbReference type="NCBI Taxonomy" id="578093"/>
    <lineage>
        <taxon>Eukaryota</taxon>
        <taxon>Fungi</taxon>
        <taxon>Dikarya</taxon>
        <taxon>Ascomycota</taxon>
        <taxon>Pezizomycotina</taxon>
        <taxon>Dothideomycetes</taxon>
        <taxon>Dothideomycetes incertae sedis</taxon>
        <taxon>Lineolatales</taxon>
        <taxon>Lineolataceae</taxon>
        <taxon>Lineolata</taxon>
    </lineage>
</organism>
<dbReference type="AlphaFoldDB" id="A0A6A6P314"/>
<accession>A0A6A6P314</accession>
<reference evidence="1" key="1">
    <citation type="journal article" date="2020" name="Stud. Mycol.">
        <title>101 Dothideomycetes genomes: a test case for predicting lifestyles and emergence of pathogens.</title>
        <authorList>
            <person name="Haridas S."/>
            <person name="Albert R."/>
            <person name="Binder M."/>
            <person name="Bloem J."/>
            <person name="Labutti K."/>
            <person name="Salamov A."/>
            <person name="Andreopoulos B."/>
            <person name="Baker S."/>
            <person name="Barry K."/>
            <person name="Bills G."/>
            <person name="Bluhm B."/>
            <person name="Cannon C."/>
            <person name="Castanera R."/>
            <person name="Culley D."/>
            <person name="Daum C."/>
            <person name="Ezra D."/>
            <person name="Gonzalez J."/>
            <person name="Henrissat B."/>
            <person name="Kuo A."/>
            <person name="Liang C."/>
            <person name="Lipzen A."/>
            <person name="Lutzoni F."/>
            <person name="Magnuson J."/>
            <person name="Mondo S."/>
            <person name="Nolan M."/>
            <person name="Ohm R."/>
            <person name="Pangilinan J."/>
            <person name="Park H.-J."/>
            <person name="Ramirez L."/>
            <person name="Alfaro M."/>
            <person name="Sun H."/>
            <person name="Tritt A."/>
            <person name="Yoshinaga Y."/>
            <person name="Zwiers L.-H."/>
            <person name="Turgeon B."/>
            <person name="Goodwin S."/>
            <person name="Spatafora J."/>
            <person name="Crous P."/>
            <person name="Grigoriev I."/>
        </authorList>
    </citation>
    <scope>NUCLEOTIDE SEQUENCE</scope>
    <source>
        <strain evidence="1">ATCC 16933</strain>
    </source>
</reference>
<dbReference type="EMBL" id="MU001678">
    <property type="protein sequence ID" value="KAF2458420.1"/>
    <property type="molecule type" value="Genomic_DNA"/>
</dbReference>
<sequence>MKPEREHVPYWLANVPKRDWPAECPPHLRGLSDKDKKTLSTRDADFRRLSWAEVKEIIGAGQLGRFARLPSDLRRYRHHIWEQTNRFGSISAYIVKEVLAWSDLTPKAGPFQHPNDIQILLNNWPYYIDAKVVHFVVWHKFRLDEDSTGQLTSTARKQVLEFMASTFYPRIPPENVTWFRNTGTLKSVDAVEHFHVMVYDADPAFVEELLSSCTS</sequence>
<dbReference type="GO" id="GO:0006044">
    <property type="term" value="P:N-acetylglucosamine metabolic process"/>
    <property type="evidence" value="ECO:0007669"/>
    <property type="project" value="TreeGrafter"/>
</dbReference>
<keyword evidence="2" id="KW-1185">Reference proteome</keyword>
<evidence type="ECO:0000313" key="1">
    <source>
        <dbReference type="EMBL" id="KAF2458420.1"/>
    </source>
</evidence>
<dbReference type="OrthoDB" id="10053431at2759"/>
<evidence type="ECO:0000313" key="2">
    <source>
        <dbReference type="Proteomes" id="UP000799766"/>
    </source>
</evidence>
<dbReference type="GO" id="GO:0005737">
    <property type="term" value="C:cytoplasm"/>
    <property type="evidence" value="ECO:0007669"/>
    <property type="project" value="TreeGrafter"/>
</dbReference>
<protein>
    <submittedName>
        <fullName evidence="1">Uncharacterized protein</fullName>
    </submittedName>
</protein>
<dbReference type="Proteomes" id="UP000799766">
    <property type="component" value="Unassembled WGS sequence"/>
</dbReference>
<proteinExistence type="predicted"/>
<dbReference type="InterPro" id="IPR022036">
    <property type="entry name" value="DUF3605"/>
</dbReference>
<dbReference type="Pfam" id="PF12239">
    <property type="entry name" value="DUF3605"/>
    <property type="match status" value="1"/>
</dbReference>
<gene>
    <name evidence="1" type="ORF">BDY21DRAFT_342465</name>
</gene>